<dbReference type="InterPro" id="IPR007358">
    <property type="entry name" value="Nucleoid_associated_NdpA"/>
</dbReference>
<keyword evidence="2" id="KW-1185">Reference proteome</keyword>
<gene>
    <name evidence="1" type="ORF">AYR53_08265</name>
</gene>
<dbReference type="Proteomes" id="UP000078582">
    <property type="component" value="Chromosome"/>
</dbReference>
<dbReference type="Pfam" id="PF04245">
    <property type="entry name" value="NA37"/>
    <property type="match status" value="1"/>
</dbReference>
<evidence type="ECO:0000313" key="1">
    <source>
        <dbReference type="EMBL" id="ANK62742.1"/>
    </source>
</evidence>
<dbReference type="EMBL" id="CP014873">
    <property type="protein sequence ID" value="ANK62742.1"/>
    <property type="molecule type" value="Genomic_DNA"/>
</dbReference>
<dbReference type="GeneID" id="42982248"/>
<dbReference type="OrthoDB" id="3171075at2"/>
<dbReference type="RefSeq" id="WP_068223730.1">
    <property type="nucleotide sequence ID" value="NZ_CP014623.1"/>
</dbReference>
<reference evidence="1 2" key="1">
    <citation type="submission" date="2016-03" db="EMBL/GenBank/DDBJ databases">
        <title>Pediococcus and Lactobacillus from brewery environment - whole genome sequencing and assembly.</title>
        <authorList>
            <person name="Behr J."/>
            <person name="Geissler A.J."/>
            <person name="Vogel R.F."/>
        </authorList>
    </citation>
    <scope>NUCLEOTIDE SEQUENCE [LARGE SCALE GENOMIC DNA]</scope>
    <source>
        <strain evidence="1 2">TMW 1.1989</strain>
    </source>
</reference>
<dbReference type="STRING" id="375175.AYR53_08265"/>
<dbReference type="AlphaFoldDB" id="A0A192H3D1"/>
<name>A0A192H3D1_9LACO</name>
<protein>
    <recommendedName>
        <fullName evidence="3">Nucleoid-associated protein</fullName>
    </recommendedName>
</protein>
<sequence length="328" mass="37191">MQINHAVLHITDQETGTIYYSQRELDLNDPGVAKYIEQVTKRFLKRDVQTGLFPDDNPVAALLLNDADFLTKSQQLTQELYDFIAPQAEIPRADFLVVDVTEAEQDYCGLFKLNHGQNFVHFLNYDEQEVANQIILNQSVLPSSSHKIDDGFLMTKAQRRYYVASKVFAIDGEKQAYFSKIYLGLTTQPTLTESVKTVGETAKTVAAEFTQDDFETSSQTKQAIFDSLSDTSTLDVDYVADQVFKDNEPAKKAFTEKVAQKAVPAKKEDLTRNFDRKLSKQRLKLDNGIELIIPMAIYQDKEQIEFVNNPDGTISVMLKNIGDIQNKF</sequence>
<dbReference type="GO" id="GO:0009295">
    <property type="term" value="C:nucleoid"/>
    <property type="evidence" value="ECO:0007669"/>
    <property type="project" value="InterPro"/>
</dbReference>
<dbReference type="KEGG" id="lbt:AYR52_03150"/>
<organism evidence="1 2">
    <name type="scientific">Loigolactobacillus backii</name>
    <dbReference type="NCBI Taxonomy" id="375175"/>
    <lineage>
        <taxon>Bacteria</taxon>
        <taxon>Bacillati</taxon>
        <taxon>Bacillota</taxon>
        <taxon>Bacilli</taxon>
        <taxon>Lactobacillales</taxon>
        <taxon>Lactobacillaceae</taxon>
        <taxon>Loigolactobacillus</taxon>
    </lineage>
</organism>
<evidence type="ECO:0008006" key="3">
    <source>
        <dbReference type="Google" id="ProtNLM"/>
    </source>
</evidence>
<evidence type="ECO:0000313" key="2">
    <source>
        <dbReference type="Proteomes" id="UP000078582"/>
    </source>
</evidence>
<proteinExistence type="predicted"/>
<accession>A0A192H3D1</accession>